<comment type="caution">
    <text evidence="2">The sequence shown here is derived from an EMBL/GenBank/DDBJ whole genome shotgun (WGS) entry which is preliminary data.</text>
</comment>
<dbReference type="AlphaFoldDB" id="A0AA39LRT0"/>
<name>A0AA39LRT0_9BILA</name>
<feature type="region of interest" description="Disordered" evidence="1">
    <location>
        <begin position="72"/>
        <end position="102"/>
    </location>
</feature>
<reference evidence="2" key="1">
    <citation type="submission" date="2023-06" db="EMBL/GenBank/DDBJ databases">
        <title>Genomic analysis of the entomopathogenic nematode Steinernema hermaphroditum.</title>
        <authorList>
            <person name="Schwarz E.M."/>
            <person name="Heppert J.K."/>
            <person name="Baniya A."/>
            <person name="Schwartz H.T."/>
            <person name="Tan C.-H."/>
            <person name="Antoshechkin I."/>
            <person name="Sternberg P.W."/>
            <person name="Goodrich-Blair H."/>
            <person name="Dillman A.R."/>
        </authorList>
    </citation>
    <scope>NUCLEOTIDE SEQUENCE</scope>
    <source>
        <strain evidence="2">PS9179</strain>
        <tissue evidence="2">Whole animal</tissue>
    </source>
</reference>
<dbReference type="EMBL" id="JAUCMV010000004">
    <property type="protein sequence ID" value="KAK0406970.1"/>
    <property type="molecule type" value="Genomic_DNA"/>
</dbReference>
<evidence type="ECO:0000256" key="1">
    <source>
        <dbReference type="SAM" id="MobiDB-lite"/>
    </source>
</evidence>
<dbReference type="Proteomes" id="UP001175271">
    <property type="component" value="Unassembled WGS sequence"/>
</dbReference>
<evidence type="ECO:0000313" key="2">
    <source>
        <dbReference type="EMBL" id="KAK0406970.1"/>
    </source>
</evidence>
<accession>A0AA39LRT0</accession>
<evidence type="ECO:0000313" key="3">
    <source>
        <dbReference type="Proteomes" id="UP001175271"/>
    </source>
</evidence>
<gene>
    <name evidence="2" type="ORF">QR680_018919</name>
</gene>
<organism evidence="2 3">
    <name type="scientific">Steinernema hermaphroditum</name>
    <dbReference type="NCBI Taxonomy" id="289476"/>
    <lineage>
        <taxon>Eukaryota</taxon>
        <taxon>Metazoa</taxon>
        <taxon>Ecdysozoa</taxon>
        <taxon>Nematoda</taxon>
        <taxon>Chromadorea</taxon>
        <taxon>Rhabditida</taxon>
        <taxon>Tylenchina</taxon>
        <taxon>Panagrolaimomorpha</taxon>
        <taxon>Strongyloidoidea</taxon>
        <taxon>Steinernematidae</taxon>
        <taxon>Steinernema</taxon>
    </lineage>
</organism>
<proteinExistence type="predicted"/>
<keyword evidence="3" id="KW-1185">Reference proteome</keyword>
<sequence length="102" mass="11501">MTLLFLPTYGISTVNNKQHRNLTEVMENKDSMYAIKRGRFCGVDVGLLMCNEPPIKWDRLLKNIANSRMLKSSRFGGSSTPIRTASTRESPHSPQQQICTSV</sequence>
<protein>
    <submittedName>
        <fullName evidence="2">Uncharacterized protein</fullName>
    </submittedName>
</protein>